<evidence type="ECO:0000313" key="2">
    <source>
        <dbReference type="Proteomes" id="UP000811246"/>
    </source>
</evidence>
<organism evidence="1 2">
    <name type="scientific">Carya illinoinensis</name>
    <name type="common">Pecan</name>
    <dbReference type="NCBI Taxonomy" id="32201"/>
    <lineage>
        <taxon>Eukaryota</taxon>
        <taxon>Viridiplantae</taxon>
        <taxon>Streptophyta</taxon>
        <taxon>Embryophyta</taxon>
        <taxon>Tracheophyta</taxon>
        <taxon>Spermatophyta</taxon>
        <taxon>Magnoliopsida</taxon>
        <taxon>eudicotyledons</taxon>
        <taxon>Gunneridae</taxon>
        <taxon>Pentapetalae</taxon>
        <taxon>rosids</taxon>
        <taxon>fabids</taxon>
        <taxon>Fagales</taxon>
        <taxon>Juglandaceae</taxon>
        <taxon>Carya</taxon>
    </lineage>
</organism>
<proteinExistence type="predicted"/>
<comment type="caution">
    <text evidence="1">The sequence shown here is derived from an EMBL/GenBank/DDBJ whole genome shotgun (WGS) entry which is preliminary data.</text>
</comment>
<name>A0A922K4G0_CARIL</name>
<protein>
    <submittedName>
        <fullName evidence="1">Uncharacterized protein</fullName>
    </submittedName>
</protein>
<dbReference type="EMBL" id="CM031825">
    <property type="protein sequence ID" value="KAG6730685.1"/>
    <property type="molecule type" value="Genomic_DNA"/>
</dbReference>
<dbReference type="Proteomes" id="UP000811246">
    <property type="component" value="Chromosome 1"/>
</dbReference>
<dbReference type="AlphaFoldDB" id="A0A922K4G0"/>
<gene>
    <name evidence="1" type="ORF">I3842_01G092600</name>
</gene>
<accession>A0A922K4G0</accession>
<reference evidence="1" key="1">
    <citation type="submission" date="2021-01" db="EMBL/GenBank/DDBJ databases">
        <authorList>
            <person name="Lovell J.T."/>
            <person name="Bentley N."/>
            <person name="Bhattarai G."/>
            <person name="Jenkins J.W."/>
            <person name="Sreedasyam A."/>
            <person name="Alarcon Y."/>
            <person name="Bock C."/>
            <person name="Boston L."/>
            <person name="Carlson J."/>
            <person name="Cervantes K."/>
            <person name="Clermont K."/>
            <person name="Krom N."/>
            <person name="Kubenka K."/>
            <person name="Mamidi S."/>
            <person name="Mattison C."/>
            <person name="Monteros M."/>
            <person name="Pisani C."/>
            <person name="Plott C."/>
            <person name="Rajasekar S."/>
            <person name="Rhein H.S."/>
            <person name="Rohla C."/>
            <person name="Song M."/>
            <person name="Hilaire R.S."/>
            <person name="Shu S."/>
            <person name="Wells L."/>
            <person name="Wang X."/>
            <person name="Webber J."/>
            <person name="Heerema R.J."/>
            <person name="Klein P."/>
            <person name="Conner P."/>
            <person name="Grauke L."/>
            <person name="Grimwood J."/>
            <person name="Schmutz J."/>
            <person name="Randall J.J."/>
        </authorList>
    </citation>
    <scope>NUCLEOTIDE SEQUENCE</scope>
    <source>
        <tissue evidence="1">Leaf</tissue>
    </source>
</reference>
<sequence length="40" mass="4628">MVTRISSKFSKEIIVPCNIYLLQLMVACWRLCAEKKVPNT</sequence>
<evidence type="ECO:0000313" key="1">
    <source>
        <dbReference type="EMBL" id="KAG6730685.1"/>
    </source>
</evidence>
<dbReference type="PROSITE" id="PS51257">
    <property type="entry name" value="PROKAR_LIPOPROTEIN"/>
    <property type="match status" value="1"/>
</dbReference>